<dbReference type="GO" id="GO:0006508">
    <property type="term" value="P:proteolysis"/>
    <property type="evidence" value="ECO:0007669"/>
    <property type="project" value="UniProtKB-KW"/>
</dbReference>
<proteinExistence type="inferred from homology"/>
<keyword evidence="11" id="KW-1185">Reference proteome</keyword>
<dbReference type="GO" id="GO:0004252">
    <property type="term" value="F:serine-type endopeptidase activity"/>
    <property type="evidence" value="ECO:0007669"/>
    <property type="project" value="InterPro"/>
</dbReference>
<keyword evidence="7" id="KW-1205">Fibrinolytic toxin</keyword>
<evidence type="ECO:0000256" key="8">
    <source>
        <dbReference type="RuleBase" id="RU363034"/>
    </source>
</evidence>
<sequence>MGQMGYRTVIELKPAPVPRNPSRIVGGIETTVEEYPYMVSMQYSSSGMFAWGQRCGGSLLTSHIASSKTRLARTMRAIILLAILGSALAVPRNPSRIVGGTVTHIERYPYMANMQYSFFGTFFTQNCGGSLLTTTSVLSAAHCFYKDFEWQWRVVLGTSFRSQGGSVHSIQRIIMHPQYIDEILNNDVAIVRLNVPAVYSDSIRPARIPGPEYSLADGSIVAHVGWGRQWTNGPLSEQLLHVHVNVINQEVCAARYAYLKTQPGYEEWPDINEGMLCAGKLDVGGKDACQGDSGGPLAHHGDFIVGVTSWGFGCGHSFYPGVSARVSHYADWIVANAN</sequence>
<dbReference type="SUPFAM" id="SSF50494">
    <property type="entry name" value="Trypsin-like serine proteases"/>
    <property type="match status" value="2"/>
</dbReference>
<dbReference type="Gene3D" id="2.40.10.10">
    <property type="entry name" value="Trypsin-like serine proteases"/>
    <property type="match status" value="2"/>
</dbReference>
<evidence type="ECO:0000313" key="11">
    <source>
        <dbReference type="Proteomes" id="UP000648187"/>
    </source>
</evidence>
<dbReference type="InterPro" id="IPR033116">
    <property type="entry name" value="TRYPSIN_SER"/>
</dbReference>
<dbReference type="PROSITE" id="PS50240">
    <property type="entry name" value="TRYPSIN_DOM"/>
    <property type="match status" value="1"/>
</dbReference>
<evidence type="ECO:0000256" key="7">
    <source>
        <dbReference type="ARBA" id="ARBA00084094"/>
    </source>
</evidence>
<evidence type="ECO:0000256" key="5">
    <source>
        <dbReference type="ARBA" id="ARBA00024195"/>
    </source>
</evidence>
<dbReference type="Proteomes" id="UP000648187">
    <property type="component" value="Unassembled WGS sequence"/>
</dbReference>
<dbReference type="GO" id="GO:0005576">
    <property type="term" value="C:extracellular region"/>
    <property type="evidence" value="ECO:0007669"/>
    <property type="project" value="UniProtKB-SubCell"/>
</dbReference>
<dbReference type="PANTHER" id="PTHR24252:SF7">
    <property type="entry name" value="HYALIN"/>
    <property type="match status" value="1"/>
</dbReference>
<dbReference type="InterPro" id="IPR009003">
    <property type="entry name" value="Peptidase_S1_PA"/>
</dbReference>
<dbReference type="InterPro" id="IPR001254">
    <property type="entry name" value="Trypsin_dom"/>
</dbReference>
<name>A0A835GLV9_SPOEX</name>
<evidence type="ECO:0000256" key="2">
    <source>
        <dbReference type="ARBA" id="ARBA00022656"/>
    </source>
</evidence>
<keyword evidence="8" id="KW-0645">Protease</keyword>
<keyword evidence="2" id="KW-0800">Toxin</keyword>
<dbReference type="SMART" id="SM00020">
    <property type="entry name" value="Tryp_SPc"/>
    <property type="match status" value="1"/>
</dbReference>
<dbReference type="PROSITE" id="PS00135">
    <property type="entry name" value="TRYPSIN_SER"/>
    <property type="match status" value="1"/>
</dbReference>
<dbReference type="CDD" id="cd00190">
    <property type="entry name" value="Tryp_SPc"/>
    <property type="match status" value="1"/>
</dbReference>
<feature type="domain" description="Peptidase S1" evidence="9">
    <location>
        <begin position="97"/>
        <end position="338"/>
    </location>
</feature>
<comment type="subcellular location">
    <subcellularLocation>
        <location evidence="1">Secreted</location>
        <location evidence="1">Extracellular space</location>
    </subcellularLocation>
</comment>
<dbReference type="InterPro" id="IPR001314">
    <property type="entry name" value="Peptidase_S1A"/>
</dbReference>
<dbReference type="Pfam" id="PF00089">
    <property type="entry name" value="Trypsin"/>
    <property type="match status" value="1"/>
</dbReference>
<comment type="similarity">
    <text evidence="5">Belongs to the peptidase S1 family. CLIP subfamily.</text>
</comment>
<keyword evidence="4" id="KW-1199">Hemostasis impairing toxin</keyword>
<evidence type="ECO:0000256" key="4">
    <source>
        <dbReference type="ARBA" id="ARBA00023240"/>
    </source>
</evidence>
<dbReference type="FunFam" id="2.40.10.10:FF:000068">
    <property type="entry name" value="transmembrane protease serine 2"/>
    <property type="match status" value="1"/>
</dbReference>
<evidence type="ECO:0000256" key="6">
    <source>
        <dbReference type="ARBA" id="ARBA00055534"/>
    </source>
</evidence>
<evidence type="ECO:0000256" key="3">
    <source>
        <dbReference type="ARBA" id="ARBA00023157"/>
    </source>
</evidence>
<evidence type="ECO:0000256" key="1">
    <source>
        <dbReference type="ARBA" id="ARBA00004239"/>
    </source>
</evidence>
<comment type="function">
    <text evidence="6">Fibrinolytic activity; shows preferential cleavage of Arg-Gly bonds in all three fibrinogen chains. Contact with the caterpillars causes severe bleeding, due the anticoagulant effect of the protein.</text>
</comment>
<organism evidence="10 11">
    <name type="scientific">Spodoptera exigua</name>
    <name type="common">Beet armyworm</name>
    <name type="synonym">Noctua fulgens</name>
    <dbReference type="NCBI Taxonomy" id="7107"/>
    <lineage>
        <taxon>Eukaryota</taxon>
        <taxon>Metazoa</taxon>
        <taxon>Ecdysozoa</taxon>
        <taxon>Arthropoda</taxon>
        <taxon>Hexapoda</taxon>
        <taxon>Insecta</taxon>
        <taxon>Pterygota</taxon>
        <taxon>Neoptera</taxon>
        <taxon>Endopterygota</taxon>
        <taxon>Lepidoptera</taxon>
        <taxon>Glossata</taxon>
        <taxon>Ditrysia</taxon>
        <taxon>Noctuoidea</taxon>
        <taxon>Noctuidae</taxon>
        <taxon>Amphipyrinae</taxon>
        <taxon>Spodoptera</taxon>
    </lineage>
</organism>
<dbReference type="EMBL" id="JACKWZ010000051">
    <property type="protein sequence ID" value="KAF9418738.1"/>
    <property type="molecule type" value="Genomic_DNA"/>
</dbReference>
<comment type="caution">
    <text evidence="10">The sequence shown here is derived from an EMBL/GenBank/DDBJ whole genome shotgun (WGS) entry which is preliminary data.</text>
</comment>
<dbReference type="PRINTS" id="PR00722">
    <property type="entry name" value="CHYMOTRYPSIN"/>
</dbReference>
<dbReference type="GO" id="GO:0090729">
    <property type="term" value="F:toxin activity"/>
    <property type="evidence" value="ECO:0007669"/>
    <property type="project" value="UniProtKB-KW"/>
</dbReference>
<keyword evidence="3" id="KW-1015">Disulfide bond</keyword>
<protein>
    <recommendedName>
        <fullName evidence="9">Peptidase S1 domain-containing protein</fullName>
    </recommendedName>
</protein>
<keyword evidence="8" id="KW-0720">Serine protease</keyword>
<dbReference type="PROSITE" id="PS00134">
    <property type="entry name" value="TRYPSIN_HIS"/>
    <property type="match status" value="1"/>
</dbReference>
<accession>A0A835GLV9</accession>
<dbReference type="InterPro" id="IPR018114">
    <property type="entry name" value="TRYPSIN_HIS"/>
</dbReference>
<dbReference type="PANTHER" id="PTHR24252">
    <property type="entry name" value="ACROSIN-RELATED"/>
    <property type="match status" value="1"/>
</dbReference>
<reference evidence="10" key="1">
    <citation type="submission" date="2020-08" db="EMBL/GenBank/DDBJ databases">
        <title>Spodoptera exigua strain:BAW_Kor-Di-RS1 Genome sequencing and assembly.</title>
        <authorList>
            <person name="Kim J."/>
            <person name="Nam H.Y."/>
            <person name="Kwon M."/>
            <person name="Choi J.H."/>
            <person name="Cho S.R."/>
            <person name="Kim G.-H."/>
        </authorList>
    </citation>
    <scope>NUCLEOTIDE SEQUENCE</scope>
    <source>
        <strain evidence="10">BAW_Kor-Di-RS1</strain>
        <tissue evidence="10">Whole-body</tissue>
    </source>
</reference>
<dbReference type="AlphaFoldDB" id="A0A835GLV9"/>
<dbReference type="InterPro" id="IPR043504">
    <property type="entry name" value="Peptidase_S1_PA_chymotrypsin"/>
</dbReference>
<evidence type="ECO:0000313" key="10">
    <source>
        <dbReference type="EMBL" id="KAF9418738.1"/>
    </source>
</evidence>
<keyword evidence="8" id="KW-0378">Hydrolase</keyword>
<gene>
    <name evidence="10" type="ORF">HW555_004566</name>
</gene>
<dbReference type="FunFam" id="2.40.10.10:FF:000002">
    <property type="entry name" value="Transmembrane protease serine"/>
    <property type="match status" value="1"/>
</dbReference>
<evidence type="ECO:0000259" key="9">
    <source>
        <dbReference type="PROSITE" id="PS50240"/>
    </source>
</evidence>